<reference evidence="6" key="1">
    <citation type="submission" date="2016-01" db="EMBL/GenBank/DDBJ databases">
        <authorList>
            <person name="Peeters C."/>
        </authorList>
    </citation>
    <scope>NUCLEOTIDE SEQUENCE</scope>
    <source>
        <strain evidence="6">LMG 29322</strain>
    </source>
</reference>
<dbReference type="FunFam" id="1.10.10.10:FF:000001">
    <property type="entry name" value="LysR family transcriptional regulator"/>
    <property type="match status" value="1"/>
</dbReference>
<dbReference type="InterPro" id="IPR058163">
    <property type="entry name" value="LysR-type_TF_proteobact-type"/>
</dbReference>
<comment type="caution">
    <text evidence="6">The sequence shown here is derived from an EMBL/GenBank/DDBJ whole genome shotgun (WGS) entry which is preliminary data.</text>
</comment>
<dbReference type="Gene3D" id="3.40.190.10">
    <property type="entry name" value="Periplasmic binding protein-like II"/>
    <property type="match status" value="2"/>
</dbReference>
<evidence type="ECO:0000313" key="7">
    <source>
        <dbReference type="Proteomes" id="UP000054851"/>
    </source>
</evidence>
<keyword evidence="4" id="KW-0804">Transcription</keyword>
<dbReference type="SUPFAM" id="SSF53850">
    <property type="entry name" value="Periplasmic binding protein-like II"/>
    <property type="match status" value="1"/>
</dbReference>
<dbReference type="STRING" id="1777140.AWB79_05278"/>
<dbReference type="Proteomes" id="UP000054851">
    <property type="component" value="Unassembled WGS sequence"/>
</dbReference>
<evidence type="ECO:0000259" key="5">
    <source>
        <dbReference type="PROSITE" id="PS50931"/>
    </source>
</evidence>
<evidence type="ECO:0000256" key="2">
    <source>
        <dbReference type="ARBA" id="ARBA00023015"/>
    </source>
</evidence>
<evidence type="ECO:0000256" key="3">
    <source>
        <dbReference type="ARBA" id="ARBA00023125"/>
    </source>
</evidence>
<dbReference type="PANTHER" id="PTHR30537:SF74">
    <property type="entry name" value="HTH-TYPE TRANSCRIPTIONAL REGULATOR TRPI"/>
    <property type="match status" value="1"/>
</dbReference>
<dbReference type="InterPro" id="IPR005119">
    <property type="entry name" value="LysR_subst-bd"/>
</dbReference>
<keyword evidence="7" id="KW-1185">Reference proteome</keyword>
<dbReference type="InterPro" id="IPR000847">
    <property type="entry name" value="LysR_HTH_N"/>
</dbReference>
<dbReference type="PROSITE" id="PS50931">
    <property type="entry name" value="HTH_LYSR"/>
    <property type="match status" value="1"/>
</dbReference>
<accession>A0A158CFR4</accession>
<name>A0A158CFR4_9BURK</name>
<dbReference type="RefSeq" id="WP_063963552.1">
    <property type="nucleotide sequence ID" value="NZ_FCOA02000022.1"/>
</dbReference>
<dbReference type="GO" id="GO:0003700">
    <property type="term" value="F:DNA-binding transcription factor activity"/>
    <property type="evidence" value="ECO:0007669"/>
    <property type="project" value="InterPro"/>
</dbReference>
<dbReference type="PRINTS" id="PR00039">
    <property type="entry name" value="HTHLYSR"/>
</dbReference>
<feature type="domain" description="HTH lysR-type" evidence="5">
    <location>
        <begin position="13"/>
        <end position="70"/>
    </location>
</feature>
<dbReference type="AlphaFoldDB" id="A0A158CFR4"/>
<dbReference type="GO" id="GO:0006351">
    <property type="term" value="P:DNA-templated transcription"/>
    <property type="evidence" value="ECO:0007669"/>
    <property type="project" value="TreeGrafter"/>
</dbReference>
<dbReference type="InterPro" id="IPR036390">
    <property type="entry name" value="WH_DNA-bd_sf"/>
</dbReference>
<gene>
    <name evidence="6" type="ORF">AWB79_05278</name>
</gene>
<dbReference type="PANTHER" id="PTHR30537">
    <property type="entry name" value="HTH-TYPE TRANSCRIPTIONAL REGULATOR"/>
    <property type="match status" value="1"/>
</dbReference>
<protein>
    <submittedName>
        <fullName evidence="6">LysR family transcriptional regulator</fullName>
    </submittedName>
</protein>
<keyword evidence="2" id="KW-0805">Transcription regulation</keyword>
<sequence length="301" mass="34121">MSSFNARRRAMLPPLETLTCFESVARLGSFTRAAHELCITQSAASKQVRTLESLLGCSLFERHTRALRLSESGQRLFDDLQPLLSRVQHTISRVRDDNRKSSISVICTHAVAHYWLLPRLGVFAREYPQISVDVSSTNSINEKRCTDFAFGILYGDGNWKSLETAQLFPEIVYPVYSPVRYTATVPESVEELAGAPLIHLDSTDWDCLDWRDWFAQFSYDFMPAPFLTFNQTGMVYEAARLGLGIGLGWEFIVKPAIRTGELRAIQEMALVTGRHDHLVHPRGKSLTRDESTFRDWLVSSV</sequence>
<evidence type="ECO:0000256" key="4">
    <source>
        <dbReference type="ARBA" id="ARBA00023163"/>
    </source>
</evidence>
<dbReference type="Gene3D" id="1.10.10.10">
    <property type="entry name" value="Winged helix-like DNA-binding domain superfamily/Winged helix DNA-binding domain"/>
    <property type="match status" value="1"/>
</dbReference>
<proteinExistence type="inferred from homology"/>
<dbReference type="GO" id="GO:0043565">
    <property type="term" value="F:sequence-specific DNA binding"/>
    <property type="evidence" value="ECO:0007669"/>
    <property type="project" value="TreeGrafter"/>
</dbReference>
<dbReference type="InterPro" id="IPR036388">
    <property type="entry name" value="WH-like_DNA-bd_sf"/>
</dbReference>
<evidence type="ECO:0000256" key="1">
    <source>
        <dbReference type="ARBA" id="ARBA00009437"/>
    </source>
</evidence>
<dbReference type="Pfam" id="PF03466">
    <property type="entry name" value="LysR_substrate"/>
    <property type="match status" value="1"/>
</dbReference>
<organism evidence="6 7">
    <name type="scientific">Caballeronia hypogeia</name>
    <dbReference type="NCBI Taxonomy" id="1777140"/>
    <lineage>
        <taxon>Bacteria</taxon>
        <taxon>Pseudomonadati</taxon>
        <taxon>Pseudomonadota</taxon>
        <taxon>Betaproteobacteria</taxon>
        <taxon>Burkholderiales</taxon>
        <taxon>Burkholderiaceae</taxon>
        <taxon>Caballeronia</taxon>
    </lineage>
</organism>
<comment type="similarity">
    <text evidence="1">Belongs to the LysR transcriptional regulatory family.</text>
</comment>
<evidence type="ECO:0000313" key="6">
    <source>
        <dbReference type="EMBL" id="SAK81101.1"/>
    </source>
</evidence>
<dbReference type="OrthoDB" id="8937058at2"/>
<dbReference type="EMBL" id="FCOA02000022">
    <property type="protein sequence ID" value="SAK81101.1"/>
    <property type="molecule type" value="Genomic_DNA"/>
</dbReference>
<keyword evidence="3" id="KW-0238">DNA-binding</keyword>
<dbReference type="Pfam" id="PF00126">
    <property type="entry name" value="HTH_1"/>
    <property type="match status" value="1"/>
</dbReference>
<dbReference type="SUPFAM" id="SSF46785">
    <property type="entry name" value="Winged helix' DNA-binding domain"/>
    <property type="match status" value="1"/>
</dbReference>